<dbReference type="InterPro" id="IPR036388">
    <property type="entry name" value="WH-like_DNA-bd_sf"/>
</dbReference>
<keyword evidence="4" id="KW-0804">Transcription</keyword>
<dbReference type="CDD" id="cd08474">
    <property type="entry name" value="PBP2_CrgA_like_5"/>
    <property type="match status" value="1"/>
</dbReference>
<gene>
    <name evidence="6" type="ORF">LA76x_5146</name>
</gene>
<feature type="domain" description="HTH lysR-type" evidence="5">
    <location>
        <begin position="14"/>
        <end position="64"/>
    </location>
</feature>
<dbReference type="PRINTS" id="PR00039">
    <property type="entry name" value="HTHLYSR"/>
</dbReference>
<reference evidence="6 7" key="1">
    <citation type="journal article" date="2015" name="BMC Genomics">
        <title>Comparative genomics and metabolic profiling of the genus Lysobacter.</title>
        <authorList>
            <person name="de Bruijn I."/>
            <person name="Cheng X."/>
            <person name="de Jager V."/>
            <person name="Exposito R.G."/>
            <person name="Watrous J."/>
            <person name="Patel N."/>
            <person name="Postma J."/>
            <person name="Dorrestein P.C."/>
            <person name="Kobayashi D."/>
            <person name="Raaijmakers J.M."/>
        </authorList>
    </citation>
    <scope>NUCLEOTIDE SEQUENCE [LARGE SCALE GENOMIC DNA]</scope>
    <source>
        <strain evidence="6 7">76</strain>
    </source>
</reference>
<evidence type="ECO:0000256" key="3">
    <source>
        <dbReference type="ARBA" id="ARBA00023125"/>
    </source>
</evidence>
<dbReference type="Pfam" id="PF03466">
    <property type="entry name" value="LysR_substrate"/>
    <property type="match status" value="1"/>
</dbReference>
<dbReference type="GO" id="GO:0043565">
    <property type="term" value="F:sequence-specific DNA binding"/>
    <property type="evidence" value="ECO:0007669"/>
    <property type="project" value="TreeGrafter"/>
</dbReference>
<dbReference type="FunFam" id="1.10.10.10:FF:000001">
    <property type="entry name" value="LysR family transcriptional regulator"/>
    <property type="match status" value="1"/>
</dbReference>
<dbReference type="PANTHER" id="PTHR30537">
    <property type="entry name" value="HTH-TYPE TRANSCRIPTIONAL REGULATOR"/>
    <property type="match status" value="1"/>
</dbReference>
<evidence type="ECO:0000313" key="6">
    <source>
        <dbReference type="EMBL" id="ALN83248.1"/>
    </source>
</evidence>
<organism evidence="6 7">
    <name type="scientific">Lysobacter antibioticus</name>
    <dbReference type="NCBI Taxonomy" id="84531"/>
    <lineage>
        <taxon>Bacteria</taxon>
        <taxon>Pseudomonadati</taxon>
        <taxon>Pseudomonadota</taxon>
        <taxon>Gammaproteobacteria</taxon>
        <taxon>Lysobacterales</taxon>
        <taxon>Lysobacteraceae</taxon>
        <taxon>Lysobacter</taxon>
    </lineage>
</organism>
<evidence type="ECO:0000313" key="7">
    <source>
        <dbReference type="Proteomes" id="UP000060787"/>
    </source>
</evidence>
<dbReference type="Pfam" id="PF00126">
    <property type="entry name" value="HTH_1"/>
    <property type="match status" value="1"/>
</dbReference>
<protein>
    <submittedName>
        <fullName evidence="6">Bacterial regulatory helix-turn-helix, lysR family protein</fullName>
    </submittedName>
</protein>
<evidence type="ECO:0000256" key="4">
    <source>
        <dbReference type="ARBA" id="ARBA00023163"/>
    </source>
</evidence>
<accession>A0A0S2FI77</accession>
<dbReference type="GO" id="GO:0006351">
    <property type="term" value="P:DNA-templated transcription"/>
    <property type="evidence" value="ECO:0007669"/>
    <property type="project" value="TreeGrafter"/>
</dbReference>
<keyword evidence="2" id="KW-0805">Transcription regulation</keyword>
<proteinExistence type="inferred from homology"/>
<dbReference type="InterPro" id="IPR036390">
    <property type="entry name" value="WH_DNA-bd_sf"/>
</dbReference>
<dbReference type="InterPro" id="IPR005119">
    <property type="entry name" value="LysR_subst-bd"/>
</dbReference>
<dbReference type="KEGG" id="lab:LA76x_5146"/>
<keyword evidence="3" id="KW-0238">DNA-binding</keyword>
<evidence type="ECO:0000256" key="1">
    <source>
        <dbReference type="ARBA" id="ARBA00009437"/>
    </source>
</evidence>
<name>A0A0S2FI77_LYSAN</name>
<comment type="similarity">
    <text evidence="1">Belongs to the LysR transcriptional regulatory family.</text>
</comment>
<dbReference type="PROSITE" id="PS50931">
    <property type="entry name" value="HTH_LYSR"/>
    <property type="match status" value="1"/>
</dbReference>
<dbReference type="PANTHER" id="PTHR30537:SF1">
    <property type="entry name" value="HTH-TYPE TRANSCRIPTIONAL REGULATOR PGRR"/>
    <property type="match status" value="1"/>
</dbReference>
<dbReference type="InterPro" id="IPR000847">
    <property type="entry name" value="LysR_HTH_N"/>
</dbReference>
<dbReference type="AlphaFoldDB" id="A0A0S2FI77"/>
<dbReference type="SUPFAM" id="SSF46785">
    <property type="entry name" value="Winged helix' DNA-binding domain"/>
    <property type="match status" value="1"/>
</dbReference>
<dbReference type="PATRIC" id="fig|84531.8.peg.5155"/>
<sequence length="300" mass="33281">MIRMASHPLPAVIAFARVAHHESFTRAAAELELSPSALSQTVRTLEAKLGVRLLNRTTRRVGLTEHGARFLEQIGPGLAQIEAAFDDLNAVRDRPTGRLRINTGRVAARLLVEPNLPAFLARYPQVQVEVFADDTLADLVAGGFDAGIRLGECLAKDMIALPLGGPQRQIVVGSPAYFEQRPRPRTPEELVDHECLRHRLPGSGRLMAWEFTRDGREYEVDVAGRLIFNDSTLALNMVRAGCGLMQAFEPMVAEDLRSGGLVQVLDAYTPAFPGFHIYYPARKQLPTKLRVFVDFMREQC</sequence>
<dbReference type="eggNOG" id="COG0583">
    <property type="taxonomic scope" value="Bacteria"/>
</dbReference>
<dbReference type="STRING" id="84531.LA76x_5146"/>
<evidence type="ECO:0000256" key="2">
    <source>
        <dbReference type="ARBA" id="ARBA00023015"/>
    </source>
</evidence>
<dbReference type="InterPro" id="IPR058163">
    <property type="entry name" value="LysR-type_TF_proteobact-type"/>
</dbReference>
<dbReference type="GO" id="GO:0003700">
    <property type="term" value="F:DNA-binding transcription factor activity"/>
    <property type="evidence" value="ECO:0007669"/>
    <property type="project" value="InterPro"/>
</dbReference>
<dbReference type="SUPFAM" id="SSF53850">
    <property type="entry name" value="Periplasmic binding protein-like II"/>
    <property type="match status" value="1"/>
</dbReference>
<keyword evidence="7" id="KW-1185">Reference proteome</keyword>
<dbReference type="Proteomes" id="UP000060787">
    <property type="component" value="Chromosome"/>
</dbReference>
<dbReference type="Gene3D" id="3.40.190.290">
    <property type="match status" value="1"/>
</dbReference>
<dbReference type="EMBL" id="CP011129">
    <property type="protein sequence ID" value="ALN83248.1"/>
    <property type="molecule type" value="Genomic_DNA"/>
</dbReference>
<dbReference type="Gene3D" id="1.10.10.10">
    <property type="entry name" value="Winged helix-like DNA-binding domain superfamily/Winged helix DNA-binding domain"/>
    <property type="match status" value="1"/>
</dbReference>
<evidence type="ECO:0000259" key="5">
    <source>
        <dbReference type="PROSITE" id="PS50931"/>
    </source>
</evidence>